<accession>A0A6C0EL04</accession>
<sequence>MLVKFEVLFTTIPTKRVIKAKVTTTLNQRSYILT</sequence>
<name>A0A6C0EL04_9ZZZZ</name>
<evidence type="ECO:0000313" key="1">
    <source>
        <dbReference type="EMBL" id="QHT28045.1"/>
    </source>
</evidence>
<reference evidence="1" key="1">
    <citation type="journal article" date="2020" name="Nature">
        <title>Giant virus diversity and host interactions through global metagenomics.</title>
        <authorList>
            <person name="Schulz F."/>
            <person name="Roux S."/>
            <person name="Paez-Espino D."/>
            <person name="Jungbluth S."/>
            <person name="Walsh D.A."/>
            <person name="Denef V.J."/>
            <person name="McMahon K.D."/>
            <person name="Konstantinidis K.T."/>
            <person name="Eloe-Fadrosh E.A."/>
            <person name="Kyrpides N.C."/>
            <person name="Woyke T."/>
        </authorList>
    </citation>
    <scope>NUCLEOTIDE SEQUENCE</scope>
    <source>
        <strain evidence="1">GVMAG-M-3300001348-25</strain>
    </source>
</reference>
<proteinExistence type="predicted"/>
<dbReference type="AlphaFoldDB" id="A0A6C0EL04"/>
<organism evidence="1">
    <name type="scientific">viral metagenome</name>
    <dbReference type="NCBI Taxonomy" id="1070528"/>
    <lineage>
        <taxon>unclassified sequences</taxon>
        <taxon>metagenomes</taxon>
        <taxon>organismal metagenomes</taxon>
    </lineage>
</organism>
<dbReference type="EMBL" id="MN738851">
    <property type="protein sequence ID" value="QHT28045.1"/>
    <property type="molecule type" value="Genomic_DNA"/>
</dbReference>
<protein>
    <submittedName>
        <fullName evidence="1">Uncharacterized protein</fullName>
    </submittedName>
</protein>